<name>F4R8C3_MELLP</name>
<feature type="chain" id="PRO_5003320659" evidence="1">
    <location>
        <begin position="19"/>
        <end position="204"/>
    </location>
</feature>
<evidence type="ECO:0000313" key="3">
    <source>
        <dbReference type="Proteomes" id="UP000001072"/>
    </source>
</evidence>
<reference evidence="3" key="1">
    <citation type="journal article" date="2011" name="Proc. Natl. Acad. Sci. U.S.A.">
        <title>Obligate biotrophy features unraveled by the genomic analysis of rust fungi.</title>
        <authorList>
            <person name="Duplessis S."/>
            <person name="Cuomo C.A."/>
            <person name="Lin Y.-C."/>
            <person name="Aerts A."/>
            <person name="Tisserant E."/>
            <person name="Veneault-Fourrey C."/>
            <person name="Joly D.L."/>
            <person name="Hacquard S."/>
            <person name="Amselem J."/>
            <person name="Cantarel B.L."/>
            <person name="Chiu R."/>
            <person name="Coutinho P.M."/>
            <person name="Feau N."/>
            <person name="Field M."/>
            <person name="Frey P."/>
            <person name="Gelhaye E."/>
            <person name="Goldberg J."/>
            <person name="Grabherr M.G."/>
            <person name="Kodira C.D."/>
            <person name="Kohler A."/>
            <person name="Kuees U."/>
            <person name="Lindquist E.A."/>
            <person name="Lucas S.M."/>
            <person name="Mago R."/>
            <person name="Mauceli E."/>
            <person name="Morin E."/>
            <person name="Murat C."/>
            <person name="Pangilinan J.L."/>
            <person name="Park R."/>
            <person name="Pearson M."/>
            <person name="Quesneville H."/>
            <person name="Rouhier N."/>
            <person name="Sakthikumar S."/>
            <person name="Salamov A.A."/>
            <person name="Schmutz J."/>
            <person name="Selles B."/>
            <person name="Shapiro H."/>
            <person name="Tanguay P."/>
            <person name="Tuskan G.A."/>
            <person name="Henrissat B."/>
            <person name="Van de Peer Y."/>
            <person name="Rouze P."/>
            <person name="Ellis J.G."/>
            <person name="Dodds P.N."/>
            <person name="Schein J.E."/>
            <person name="Zhong S."/>
            <person name="Hamelin R.C."/>
            <person name="Grigoriev I.V."/>
            <person name="Szabo L.J."/>
            <person name="Martin F."/>
        </authorList>
    </citation>
    <scope>NUCLEOTIDE SEQUENCE [LARGE SCALE GENOMIC DNA]</scope>
    <source>
        <strain evidence="3">98AG31 / pathotype 3-4-7</strain>
    </source>
</reference>
<keyword evidence="3" id="KW-1185">Reference proteome</keyword>
<dbReference type="InParanoid" id="F4R8C3"/>
<dbReference type="AlphaFoldDB" id="F4R8C3"/>
<dbReference type="EMBL" id="GL883092">
    <property type="protein sequence ID" value="EGG11465.1"/>
    <property type="molecule type" value="Genomic_DNA"/>
</dbReference>
<proteinExistence type="predicted"/>
<keyword evidence="1" id="KW-0732">Signal</keyword>
<evidence type="ECO:0000256" key="1">
    <source>
        <dbReference type="SAM" id="SignalP"/>
    </source>
</evidence>
<evidence type="ECO:0000313" key="2">
    <source>
        <dbReference type="EMBL" id="EGG11465.1"/>
    </source>
</evidence>
<dbReference type="HOGENOM" id="CLU_1415473_0_0_1"/>
<gene>
    <name evidence="2" type="ORF">MELLADRAFT_102446</name>
</gene>
<dbReference type="VEuPathDB" id="FungiDB:MELLADRAFT_102446"/>
<dbReference type="GeneID" id="18921678"/>
<dbReference type="RefSeq" id="XP_007405100.1">
    <property type="nucleotide sequence ID" value="XM_007405038.1"/>
</dbReference>
<sequence length="204" mass="21999">MVFTKLITFVFVLSSIKAIMVAETNVISPRSVSPMVHLMPRALPPCPKFGFSAEVPSEATLNAAIAEDEAYAAKSYAWEPKSCALGGQNCVKTPSVAGARMNMATVAPITHTFEIPDEQAVIYLIPNGYPTFQWTAPGGTVNSYMAHGTDYILVRGWALSVEFWDGVTPKMEAPGQGNPDITFCSQIPDGDKTIVYNPDAPHNS</sequence>
<dbReference type="Proteomes" id="UP000001072">
    <property type="component" value="Unassembled WGS sequence"/>
</dbReference>
<accession>F4R8C3</accession>
<protein>
    <submittedName>
        <fullName evidence="2">Secreted protein</fullName>
    </submittedName>
</protein>
<feature type="signal peptide" evidence="1">
    <location>
        <begin position="1"/>
        <end position="18"/>
    </location>
</feature>
<organism evidence="3">
    <name type="scientific">Melampsora larici-populina (strain 98AG31 / pathotype 3-4-7)</name>
    <name type="common">Poplar leaf rust fungus</name>
    <dbReference type="NCBI Taxonomy" id="747676"/>
    <lineage>
        <taxon>Eukaryota</taxon>
        <taxon>Fungi</taxon>
        <taxon>Dikarya</taxon>
        <taxon>Basidiomycota</taxon>
        <taxon>Pucciniomycotina</taxon>
        <taxon>Pucciniomycetes</taxon>
        <taxon>Pucciniales</taxon>
        <taxon>Melampsoraceae</taxon>
        <taxon>Melampsora</taxon>
    </lineage>
</organism>
<dbReference type="KEGG" id="mlr:MELLADRAFT_102446"/>